<dbReference type="CDD" id="cd12148">
    <property type="entry name" value="fungal_TF_MHR"/>
    <property type="match status" value="1"/>
</dbReference>
<dbReference type="InterPro" id="IPR050613">
    <property type="entry name" value="Sec_Metabolite_Reg"/>
</dbReference>
<dbReference type="SMART" id="SM00066">
    <property type="entry name" value="GAL4"/>
    <property type="match status" value="1"/>
</dbReference>
<dbReference type="GO" id="GO:0006351">
    <property type="term" value="P:DNA-templated transcription"/>
    <property type="evidence" value="ECO:0007669"/>
    <property type="project" value="InterPro"/>
</dbReference>
<feature type="domain" description="Zn(2)-C6 fungal-type" evidence="4">
    <location>
        <begin position="20"/>
        <end position="52"/>
    </location>
</feature>
<evidence type="ECO:0000313" key="5">
    <source>
        <dbReference type="EMBL" id="WFD00963.1"/>
    </source>
</evidence>
<proteinExistence type="predicted"/>
<dbReference type="GO" id="GO:0003677">
    <property type="term" value="F:DNA binding"/>
    <property type="evidence" value="ECO:0007669"/>
    <property type="project" value="InterPro"/>
</dbReference>
<evidence type="ECO:0000313" key="6">
    <source>
        <dbReference type="Proteomes" id="UP001219567"/>
    </source>
</evidence>
<reference evidence="5 6" key="1">
    <citation type="submission" date="2023-03" db="EMBL/GenBank/DDBJ databases">
        <title>Mating type loci evolution in Malassezia.</title>
        <authorList>
            <person name="Coelho M.A."/>
        </authorList>
    </citation>
    <scope>NUCLEOTIDE SEQUENCE [LARGE SCALE GENOMIC DNA]</scope>
    <source>
        <strain evidence="5 6">CBS 9725</strain>
    </source>
</reference>
<sequence length="702" mass="80709">MDMTQAERPTKVRRMRKPVSCVECRIRKIKCDRNVPNCSACVRRGIRHHCRWGDERDKDLGVRSPAFEDFEEGMMWHGSSKSYHKAMSVFPQPIFEESKTMAALFQEHLEEWEQCMEGFLWLLPVPEEMDKLISFYFQQLEPLVGCMHQSVFLQEYNKLKDYLPMNLWPATQPQDSLENKQSYHSKQYAPFWANAENYGLLALVFAVLNATCDSMNRERDIIRLAWKDCATEDDFKQLLDSIHSASVTLLTESQCLERPTLWTLQAILLLQRRSYNKLLFSVNVVWNSLAIRLAQFMGISRLGSLQDDLKRLRNHTSVNEPPQAWVTGYMPWLREFAPNDLPKRELARKIWTTLVTADWLRSAHFDFSYMVLDETNHTAPPASLTDEELADVESLPDAVIQDTTRPSPQTFVRILLELASTVRNASHILTQKMVRQETLQLDYDQVREFDAQIGGIVQRIPIYYRFDGVSELTSSVQMLHAQYPYLALQRLLLQEMIHFRMLVLHAPYLQSAMRDCSQRRSLVACIEGACVVVTVWEEMQRVDKSNPQIHYIKWHLIVAAVVLDSIIACIHANGTVTSHTDYLRLKSSLRNAVSFLQDPQTKQTLRRLPKSMPLDHLQRFCDTPEPFTGNDTDENNSSTLLPSQPFVNDFAQLGDALPIDGFAHNPVNDSDLLANLDFLLTEGGISLSEPSLADTDFSFLAL</sequence>
<dbReference type="GO" id="GO:0000981">
    <property type="term" value="F:DNA-binding transcription factor activity, RNA polymerase II-specific"/>
    <property type="evidence" value="ECO:0007669"/>
    <property type="project" value="InterPro"/>
</dbReference>
<accession>A0AAJ6CI30</accession>
<evidence type="ECO:0000256" key="3">
    <source>
        <dbReference type="ARBA" id="ARBA00023242"/>
    </source>
</evidence>
<gene>
    <name evidence="5" type="ORF">MYAM1_003719</name>
</gene>
<dbReference type="PROSITE" id="PS50048">
    <property type="entry name" value="ZN2_CY6_FUNGAL_2"/>
    <property type="match status" value="1"/>
</dbReference>
<evidence type="ECO:0000256" key="1">
    <source>
        <dbReference type="ARBA" id="ARBA00004123"/>
    </source>
</evidence>
<dbReference type="EMBL" id="CP119949">
    <property type="protein sequence ID" value="WFD00963.1"/>
    <property type="molecule type" value="Genomic_DNA"/>
</dbReference>
<dbReference type="Pfam" id="PF00172">
    <property type="entry name" value="Zn_clus"/>
    <property type="match status" value="1"/>
</dbReference>
<keyword evidence="6" id="KW-1185">Reference proteome</keyword>
<dbReference type="GO" id="GO:0005634">
    <property type="term" value="C:nucleus"/>
    <property type="evidence" value="ECO:0007669"/>
    <property type="project" value="UniProtKB-SubCell"/>
</dbReference>
<protein>
    <recommendedName>
        <fullName evidence="4">Zn(2)-C6 fungal-type domain-containing protein</fullName>
    </recommendedName>
</protein>
<comment type="subcellular location">
    <subcellularLocation>
        <location evidence="1">Nucleus</location>
    </subcellularLocation>
</comment>
<dbReference type="SUPFAM" id="SSF57701">
    <property type="entry name" value="Zn2/Cys6 DNA-binding domain"/>
    <property type="match status" value="1"/>
</dbReference>
<dbReference type="SMART" id="SM00906">
    <property type="entry name" value="Fungal_trans"/>
    <property type="match status" value="1"/>
</dbReference>
<dbReference type="InterPro" id="IPR007219">
    <property type="entry name" value="XnlR_reg_dom"/>
</dbReference>
<organism evidence="5 6">
    <name type="scientific">Malassezia yamatoensis</name>
    <dbReference type="NCBI Taxonomy" id="253288"/>
    <lineage>
        <taxon>Eukaryota</taxon>
        <taxon>Fungi</taxon>
        <taxon>Dikarya</taxon>
        <taxon>Basidiomycota</taxon>
        <taxon>Ustilaginomycotina</taxon>
        <taxon>Malasseziomycetes</taxon>
        <taxon>Malasseziales</taxon>
        <taxon>Malasseziaceae</taxon>
        <taxon>Malassezia</taxon>
    </lineage>
</organism>
<dbReference type="Gene3D" id="4.10.240.10">
    <property type="entry name" value="Zn(2)-C6 fungal-type DNA-binding domain"/>
    <property type="match status" value="1"/>
</dbReference>
<dbReference type="PROSITE" id="PS00463">
    <property type="entry name" value="ZN2_CY6_FUNGAL_1"/>
    <property type="match status" value="1"/>
</dbReference>
<dbReference type="GO" id="GO:0008270">
    <property type="term" value="F:zinc ion binding"/>
    <property type="evidence" value="ECO:0007669"/>
    <property type="project" value="InterPro"/>
</dbReference>
<evidence type="ECO:0000256" key="2">
    <source>
        <dbReference type="ARBA" id="ARBA00022723"/>
    </source>
</evidence>
<keyword evidence="2" id="KW-0479">Metal-binding</keyword>
<keyword evidence="3" id="KW-0539">Nucleus</keyword>
<dbReference type="InterPro" id="IPR036864">
    <property type="entry name" value="Zn2-C6_fun-type_DNA-bd_sf"/>
</dbReference>
<dbReference type="AlphaFoldDB" id="A0AAJ6CI30"/>
<dbReference type="PANTHER" id="PTHR31001:SF76">
    <property type="entry name" value="ZN(2)-C6 FUNGAL-TYPE DOMAIN-CONTAINING PROTEIN"/>
    <property type="match status" value="1"/>
</dbReference>
<dbReference type="Proteomes" id="UP001219567">
    <property type="component" value="Chromosome 7"/>
</dbReference>
<dbReference type="PANTHER" id="PTHR31001">
    <property type="entry name" value="UNCHARACTERIZED TRANSCRIPTIONAL REGULATORY PROTEIN"/>
    <property type="match status" value="1"/>
</dbReference>
<dbReference type="CDD" id="cd00067">
    <property type="entry name" value="GAL4"/>
    <property type="match status" value="1"/>
</dbReference>
<evidence type="ECO:0000259" key="4">
    <source>
        <dbReference type="PROSITE" id="PS50048"/>
    </source>
</evidence>
<name>A0AAJ6CI30_9BASI</name>
<dbReference type="PROSITE" id="PS50216">
    <property type="entry name" value="DHHC"/>
    <property type="match status" value="1"/>
</dbReference>
<dbReference type="InterPro" id="IPR001138">
    <property type="entry name" value="Zn2Cys6_DnaBD"/>
</dbReference>